<proteinExistence type="predicted"/>
<comment type="caution">
    <text evidence="1">The sequence shown here is derived from an EMBL/GenBank/DDBJ whole genome shotgun (WGS) entry which is preliminary data.</text>
</comment>
<sequence length="59" mass="7039">SFNSTHFASFNINTPHRQNYKKITLQNNYFHNIIQFLLVQIQGKKSEKKIRFRAKASLE</sequence>
<dbReference type="EMBL" id="REGN01004011">
    <property type="protein sequence ID" value="RNA19637.1"/>
    <property type="molecule type" value="Genomic_DNA"/>
</dbReference>
<evidence type="ECO:0000313" key="2">
    <source>
        <dbReference type="Proteomes" id="UP000276133"/>
    </source>
</evidence>
<accession>A0A3M7R7U1</accession>
<name>A0A3M7R7U1_BRAPC</name>
<protein>
    <submittedName>
        <fullName evidence="1">Uncharacterized protein</fullName>
    </submittedName>
</protein>
<keyword evidence="2" id="KW-1185">Reference proteome</keyword>
<feature type="non-terminal residue" evidence="1">
    <location>
        <position position="1"/>
    </location>
</feature>
<dbReference type="Proteomes" id="UP000276133">
    <property type="component" value="Unassembled WGS sequence"/>
</dbReference>
<reference evidence="1 2" key="1">
    <citation type="journal article" date="2018" name="Sci. Rep.">
        <title>Genomic signatures of local adaptation to the degree of environmental predictability in rotifers.</title>
        <authorList>
            <person name="Franch-Gras L."/>
            <person name="Hahn C."/>
            <person name="Garcia-Roger E.M."/>
            <person name="Carmona M.J."/>
            <person name="Serra M."/>
            <person name="Gomez A."/>
        </authorList>
    </citation>
    <scope>NUCLEOTIDE SEQUENCE [LARGE SCALE GENOMIC DNA]</scope>
    <source>
        <strain evidence="1">HYR1</strain>
    </source>
</reference>
<dbReference type="AlphaFoldDB" id="A0A3M7R7U1"/>
<organism evidence="1 2">
    <name type="scientific">Brachionus plicatilis</name>
    <name type="common">Marine rotifer</name>
    <name type="synonym">Brachionus muelleri</name>
    <dbReference type="NCBI Taxonomy" id="10195"/>
    <lineage>
        <taxon>Eukaryota</taxon>
        <taxon>Metazoa</taxon>
        <taxon>Spiralia</taxon>
        <taxon>Gnathifera</taxon>
        <taxon>Rotifera</taxon>
        <taxon>Eurotatoria</taxon>
        <taxon>Monogononta</taxon>
        <taxon>Pseudotrocha</taxon>
        <taxon>Ploima</taxon>
        <taxon>Brachionidae</taxon>
        <taxon>Brachionus</taxon>
    </lineage>
</organism>
<evidence type="ECO:0000313" key="1">
    <source>
        <dbReference type="EMBL" id="RNA19637.1"/>
    </source>
</evidence>
<gene>
    <name evidence="1" type="ORF">BpHYR1_009306</name>
</gene>